<dbReference type="Pfam" id="PF07045">
    <property type="entry name" value="DUF1330"/>
    <property type="match status" value="1"/>
</dbReference>
<evidence type="ECO:0000313" key="3">
    <source>
        <dbReference type="Proteomes" id="UP000052268"/>
    </source>
</evidence>
<dbReference type="InterPro" id="IPR010753">
    <property type="entry name" value="DUF1330"/>
</dbReference>
<dbReference type="PATRIC" id="fig|1114963.3.peg.2143"/>
<proteinExistence type="predicted"/>
<organism evidence="2 3">
    <name type="scientific">Novosphingobium barchaimii LL02</name>
    <dbReference type="NCBI Taxonomy" id="1114963"/>
    <lineage>
        <taxon>Bacteria</taxon>
        <taxon>Pseudomonadati</taxon>
        <taxon>Pseudomonadota</taxon>
        <taxon>Alphaproteobacteria</taxon>
        <taxon>Sphingomonadales</taxon>
        <taxon>Sphingomonadaceae</taxon>
        <taxon>Novosphingobium</taxon>
    </lineage>
</organism>
<dbReference type="SUPFAM" id="SSF54909">
    <property type="entry name" value="Dimeric alpha+beta barrel"/>
    <property type="match status" value="1"/>
</dbReference>
<dbReference type="Proteomes" id="UP000052268">
    <property type="component" value="Unassembled WGS sequence"/>
</dbReference>
<feature type="domain" description="DUF1330" evidence="1">
    <location>
        <begin position="3"/>
        <end position="96"/>
    </location>
</feature>
<reference evidence="2 3" key="1">
    <citation type="journal article" date="2015" name="G3 (Bethesda)">
        <title>Insights into Ongoing Evolution of the Hexachlorocyclohexane Catabolic Pathway from Comparative Genomics of Ten Sphingomonadaceae Strains.</title>
        <authorList>
            <person name="Pearce S.L."/>
            <person name="Oakeshott J.G."/>
            <person name="Pandey G."/>
        </authorList>
    </citation>
    <scope>NUCLEOTIDE SEQUENCE [LARGE SCALE GENOMIC DNA]</scope>
    <source>
        <strain evidence="2 3">LL02</strain>
    </source>
</reference>
<dbReference type="RefSeq" id="WP_059151376.1">
    <property type="nucleotide sequence ID" value="NZ_KQ130453.1"/>
</dbReference>
<gene>
    <name evidence="2" type="ORF">V474_16545</name>
</gene>
<dbReference type="PANTHER" id="PTHR41521">
    <property type="match status" value="1"/>
</dbReference>
<protein>
    <recommendedName>
        <fullName evidence="1">DUF1330 domain-containing protein</fullName>
    </recommendedName>
</protein>
<dbReference type="Gene3D" id="3.30.70.100">
    <property type="match status" value="1"/>
</dbReference>
<dbReference type="InterPro" id="IPR011008">
    <property type="entry name" value="Dimeric_a/b-barrel"/>
</dbReference>
<keyword evidence="3" id="KW-1185">Reference proteome</keyword>
<sequence length="96" mass="10543">MPAWFIITTKVHDRAAFMEGYSPAVAQLAQQHGARYLLRGRQGRVLEGDGYEGGGAVVMEWPDAETAMAFWNSPEYAEVKKLRDGIADVSVTLVEG</sequence>
<comment type="caution">
    <text evidence="2">The sequence shown here is derived from an EMBL/GenBank/DDBJ whole genome shotgun (WGS) entry which is preliminary data.</text>
</comment>
<evidence type="ECO:0000259" key="1">
    <source>
        <dbReference type="Pfam" id="PF07045"/>
    </source>
</evidence>
<dbReference type="OrthoDB" id="9806380at2"/>
<dbReference type="PANTHER" id="PTHR41521:SF4">
    <property type="entry name" value="BLR0684 PROTEIN"/>
    <property type="match status" value="1"/>
</dbReference>
<name>A0A0J8AQ44_9SPHN</name>
<accession>A0A0J8AQ44</accession>
<dbReference type="EMBL" id="JACU01000004">
    <property type="protein sequence ID" value="KMS56525.1"/>
    <property type="molecule type" value="Genomic_DNA"/>
</dbReference>
<dbReference type="AlphaFoldDB" id="A0A0J8AQ44"/>
<evidence type="ECO:0000313" key="2">
    <source>
        <dbReference type="EMBL" id="KMS56525.1"/>
    </source>
</evidence>